<dbReference type="Pfam" id="PF03372">
    <property type="entry name" value="Exo_endo_phos"/>
    <property type="match status" value="1"/>
</dbReference>
<dbReference type="STRING" id="1391654.AKJ09_04654"/>
<evidence type="ECO:0000259" key="1">
    <source>
        <dbReference type="Pfam" id="PF03372"/>
    </source>
</evidence>
<keyword evidence="2" id="KW-0540">Nuclease</keyword>
<gene>
    <name evidence="2" type="ORF">AKJ09_04654</name>
</gene>
<feature type="domain" description="Endonuclease/exonuclease/phosphatase" evidence="1">
    <location>
        <begin position="4"/>
        <end position="296"/>
    </location>
</feature>
<organism evidence="2 3">
    <name type="scientific">Labilithrix luteola</name>
    <dbReference type="NCBI Taxonomy" id="1391654"/>
    <lineage>
        <taxon>Bacteria</taxon>
        <taxon>Pseudomonadati</taxon>
        <taxon>Myxococcota</taxon>
        <taxon>Polyangia</taxon>
        <taxon>Polyangiales</taxon>
        <taxon>Labilitrichaceae</taxon>
        <taxon>Labilithrix</taxon>
    </lineage>
</organism>
<protein>
    <submittedName>
        <fullName evidence="2">Endonuclease/exonuclease/phosphatase family</fullName>
    </submittedName>
</protein>
<dbReference type="AlphaFoldDB" id="A0A0K1PWT2"/>
<dbReference type="GO" id="GO:0004527">
    <property type="term" value="F:exonuclease activity"/>
    <property type="evidence" value="ECO:0007669"/>
    <property type="project" value="UniProtKB-KW"/>
</dbReference>
<dbReference type="GO" id="GO:0004519">
    <property type="term" value="F:endonuclease activity"/>
    <property type="evidence" value="ECO:0007669"/>
    <property type="project" value="UniProtKB-KW"/>
</dbReference>
<dbReference type="InterPro" id="IPR036691">
    <property type="entry name" value="Endo/exonu/phosph_ase_sf"/>
</dbReference>
<proteinExistence type="predicted"/>
<keyword evidence="3" id="KW-1185">Reference proteome</keyword>
<keyword evidence="2" id="KW-0255">Endonuclease</keyword>
<evidence type="ECO:0000313" key="3">
    <source>
        <dbReference type="Proteomes" id="UP000064967"/>
    </source>
</evidence>
<dbReference type="SUPFAM" id="SSF56219">
    <property type="entry name" value="DNase I-like"/>
    <property type="match status" value="1"/>
</dbReference>
<dbReference type="Proteomes" id="UP000064967">
    <property type="component" value="Chromosome"/>
</dbReference>
<keyword evidence="2" id="KW-0378">Hydrolase</keyword>
<evidence type="ECO:0000313" key="2">
    <source>
        <dbReference type="EMBL" id="AKU97990.1"/>
    </source>
</evidence>
<accession>A0A0K1PWT2</accession>
<dbReference type="Gene3D" id="3.60.10.10">
    <property type="entry name" value="Endonuclease/exonuclease/phosphatase"/>
    <property type="match status" value="1"/>
</dbReference>
<dbReference type="EMBL" id="CP012333">
    <property type="protein sequence ID" value="AKU97990.1"/>
    <property type="molecule type" value="Genomic_DNA"/>
</dbReference>
<keyword evidence="2" id="KW-0269">Exonuclease</keyword>
<name>A0A0K1PWT2_9BACT</name>
<reference evidence="2 3" key="1">
    <citation type="submission" date="2015-08" db="EMBL/GenBank/DDBJ databases">
        <authorList>
            <person name="Babu N.S."/>
            <person name="Beckwith C.J."/>
            <person name="Beseler K.G."/>
            <person name="Brison A."/>
            <person name="Carone J.V."/>
            <person name="Caskin T.P."/>
            <person name="Diamond M."/>
            <person name="Durham M.E."/>
            <person name="Foxe J.M."/>
            <person name="Go M."/>
            <person name="Henderson B.A."/>
            <person name="Jones I.B."/>
            <person name="McGettigan J.A."/>
            <person name="Micheletti S.J."/>
            <person name="Nasrallah M.E."/>
            <person name="Ortiz D."/>
            <person name="Piller C.R."/>
            <person name="Privatt S.R."/>
            <person name="Schneider S.L."/>
            <person name="Sharp S."/>
            <person name="Smith T.C."/>
            <person name="Stanton J.D."/>
            <person name="Ullery H.E."/>
            <person name="Wilson R.J."/>
            <person name="Serrano M.G."/>
            <person name="Buck G."/>
            <person name="Lee V."/>
            <person name="Wang Y."/>
            <person name="Carvalho R."/>
            <person name="Voegtly L."/>
            <person name="Shi R."/>
            <person name="Duckworth R."/>
            <person name="Johnson A."/>
            <person name="Loviza R."/>
            <person name="Walstead R."/>
            <person name="Shah Z."/>
            <person name="Kiflezghi M."/>
            <person name="Wade K."/>
            <person name="Ball S.L."/>
            <person name="Bradley K.W."/>
            <person name="Asai D.J."/>
            <person name="Bowman C.A."/>
            <person name="Russell D.A."/>
            <person name="Pope W.H."/>
            <person name="Jacobs-Sera D."/>
            <person name="Hendrix R.W."/>
            <person name="Hatfull G.F."/>
        </authorList>
    </citation>
    <scope>NUCLEOTIDE SEQUENCE [LARGE SCALE GENOMIC DNA]</scope>
    <source>
        <strain evidence="2 3">DSM 27648</strain>
    </source>
</reference>
<dbReference type="KEGG" id="llu:AKJ09_04654"/>
<dbReference type="InterPro" id="IPR005135">
    <property type="entry name" value="Endo/exonuclease/phosphatase"/>
</dbReference>
<sequence>MRVVTYNVRYFGHGTRGLASTGKAMERIAEALSSLDPLADIICLQEVETTSLRSNLAHPTVDGQTQLQRLMKMLHAALERAGKRDAYEAYYFPAHTYRFSATPIYTTGLAVIAHRDFHVSHHNAGQPHDITYRHIHPVKRLKQTRICAHLRVKHERGTDLDIFNTHLSLPTTLSREFWLEPRRLGWGPNQVEEAKNLVEFVTREKRSDRFVVVGDFNALPGSPVYRTLLQNGLTDAFALQSGMDELALSDFHTAGFMNMRMHLDHVFTGGELRWLDFSGTHRFGQKDGLFRDLSDHTPIVGTFALGDDS</sequence>